<comment type="caution">
    <text evidence="1">The sequence shown here is derived from an EMBL/GenBank/DDBJ whole genome shotgun (WGS) entry which is preliminary data.</text>
</comment>
<evidence type="ECO:0000313" key="2">
    <source>
        <dbReference type="Proteomes" id="UP000251960"/>
    </source>
</evidence>
<dbReference type="ExpressionAtlas" id="A0A3L6EA20">
    <property type="expression patterns" value="baseline and differential"/>
</dbReference>
<dbReference type="EMBL" id="NCVQ01000007">
    <property type="protein sequence ID" value="PWZ16877.1"/>
    <property type="molecule type" value="Genomic_DNA"/>
</dbReference>
<sequence length="209" mass="23748">MGIHLPPPALAFCLSAPTRFQWPLRGGARAHRGAPGARHWRRRQQHSLVVLERRRGGVAASRRAAVALRRFLERRRGDVRWHSETCVTVGGRRARIASKTNSAVGDLRQLVGSLGLGAREPEREGWEHVISKSSDDVSYKAWCDKPTVVANCVHALQQIWALEAANLVAERLRHCIANHWIKEFSEWPQCMFLSWHQSSFHIIITKYLT</sequence>
<accession>A0A3L6EA20</accession>
<dbReference type="AlphaFoldDB" id="A0A3L6EA20"/>
<organism evidence="1 2">
    <name type="scientific">Zea mays</name>
    <name type="common">Maize</name>
    <dbReference type="NCBI Taxonomy" id="4577"/>
    <lineage>
        <taxon>Eukaryota</taxon>
        <taxon>Viridiplantae</taxon>
        <taxon>Streptophyta</taxon>
        <taxon>Embryophyta</taxon>
        <taxon>Tracheophyta</taxon>
        <taxon>Spermatophyta</taxon>
        <taxon>Magnoliopsida</taxon>
        <taxon>Liliopsida</taxon>
        <taxon>Poales</taxon>
        <taxon>Poaceae</taxon>
        <taxon>PACMAD clade</taxon>
        <taxon>Panicoideae</taxon>
        <taxon>Andropogonodae</taxon>
        <taxon>Andropogoneae</taxon>
        <taxon>Tripsacinae</taxon>
        <taxon>Zea</taxon>
    </lineage>
</organism>
<dbReference type="Proteomes" id="UP000251960">
    <property type="component" value="Chromosome 6"/>
</dbReference>
<gene>
    <name evidence="1" type="ORF">Zm00014a_041734</name>
</gene>
<protein>
    <submittedName>
        <fullName evidence="1">Uncharacterized protein</fullName>
    </submittedName>
</protein>
<evidence type="ECO:0000313" key="1">
    <source>
        <dbReference type="EMBL" id="PWZ16877.1"/>
    </source>
</evidence>
<proteinExistence type="predicted"/>
<reference evidence="1 2" key="1">
    <citation type="journal article" date="2018" name="Nat. Genet.">
        <title>Extensive intraspecific gene order and gene structural variations between Mo17 and other maize genomes.</title>
        <authorList>
            <person name="Sun S."/>
            <person name="Zhou Y."/>
            <person name="Chen J."/>
            <person name="Shi J."/>
            <person name="Zhao H."/>
            <person name="Zhao H."/>
            <person name="Song W."/>
            <person name="Zhang M."/>
            <person name="Cui Y."/>
            <person name="Dong X."/>
            <person name="Liu H."/>
            <person name="Ma X."/>
            <person name="Jiao Y."/>
            <person name="Wang B."/>
            <person name="Wei X."/>
            <person name="Stein J.C."/>
            <person name="Glaubitz J.C."/>
            <person name="Lu F."/>
            <person name="Yu G."/>
            <person name="Liang C."/>
            <person name="Fengler K."/>
            <person name="Li B."/>
            <person name="Rafalski A."/>
            <person name="Schnable P.S."/>
            <person name="Ware D.H."/>
            <person name="Buckler E.S."/>
            <person name="Lai J."/>
        </authorList>
    </citation>
    <scope>NUCLEOTIDE SEQUENCE [LARGE SCALE GENOMIC DNA]</scope>
    <source>
        <strain evidence="2">cv. Missouri 17</strain>
        <tissue evidence="1">Seedling</tissue>
    </source>
</reference>
<name>A0A3L6EA20_MAIZE</name>